<dbReference type="Proteomes" id="UP001177021">
    <property type="component" value="Unassembled WGS sequence"/>
</dbReference>
<reference evidence="1" key="1">
    <citation type="submission" date="2023-10" db="EMBL/GenBank/DDBJ databases">
        <authorList>
            <person name="Rodriguez Cubillos JULIANA M."/>
            <person name="De Vega J."/>
        </authorList>
    </citation>
    <scope>NUCLEOTIDE SEQUENCE</scope>
</reference>
<evidence type="ECO:0000313" key="2">
    <source>
        <dbReference type="Proteomes" id="UP001177021"/>
    </source>
</evidence>
<dbReference type="EMBL" id="CASHSV030000109">
    <property type="protein sequence ID" value="CAJ2647209.1"/>
    <property type="molecule type" value="Genomic_DNA"/>
</dbReference>
<sequence>MHALLCIKLKQNLYILIFFLLNQMKSFSFLSPILLYLHLFLLFTLNLMWFSPNNIMAAILGNQLDHLALLKFKESILNDPHKTLESWNTSIHLCKWHGVTCSPMHERVTELNLEGYQLHGTLSPHVGNLTFLINLNLRNNSFFKEIPPELGKLLQLQQLRLDKNLFAGKIPTNLTYCSNLKDLNLGYNILVGKIPIEIGSLKKLESLAIDRNNLTGEIPSVIGNLSCLTSFLFAFNKLKGDIPQEICHLKNFTTLNVGKNNLSGIIPSCLYNISSIIKLSIALNNFHGSLPPNMFHTLPNLQTFAFGGNQFSGSIPTSLINASSALTYFDISQNYFVGQVPILRRLKDLKFLNLEENNLGNNSSKDLDFLKYWTNCSKLEVLSIVGNNFGGNLPNSIGNISVELKELYLGDNQISGKIPTEIGHLVGLIILTIDFNNFEGIIPTTFEKFQKMQVLDLEVNKLSGYIPPFIGNLNQLFELDLHLNMFQGNIPPSIGNSQNLQYLDLSQNMLSGNIPLEIFNIFSLSNILNLSHNSLSGSLPREVSMLKNIDMLDVSENNLSGDIPGAIGECISLEYLYLQGNSFNGTIPSSLASLKGLQYLDISRNQLSGSIPDVMQNISVLKYLNASFNMLEGEVPTHGVFGNVTQVDVFENNKLCGGISQLHLPPCPIKGRKHTKHHKFRLIAVIASVISFLLILSFIIIIYWMRKRNKKRSFDSPTIDQLATVSYQDLHRGTDGFSTRNLIGSGSFGSVYRGNLLLEDNVVAIKVMNLQKKGAHKSFIVECNALKNIRHRHLVKILTCCSSIDYKGQEFKALVFEYMKNGSLEQWLHPNILNSEHPTTLNLGQRLNIIIDVASALHYLHQECEQLVLHCDLKPSNVLLDDDMVAHVSDFGIARLISAIGGTSHKNTSTIGVKGTVGYAPPEYGMGSEVSKCGDMYSFGILVLEMLTGRRPTDEFFEDGQNLHNFVVNSFPDDLIKILDPCLVPRDAAVAIQDGDSENLILSVTECLVSLFRIGLICSMESLRERMNIVDVTRELSIIRKTFLAGVRTHN</sequence>
<organism evidence="1 2">
    <name type="scientific">Trifolium pratense</name>
    <name type="common">Red clover</name>
    <dbReference type="NCBI Taxonomy" id="57577"/>
    <lineage>
        <taxon>Eukaryota</taxon>
        <taxon>Viridiplantae</taxon>
        <taxon>Streptophyta</taxon>
        <taxon>Embryophyta</taxon>
        <taxon>Tracheophyta</taxon>
        <taxon>Spermatophyta</taxon>
        <taxon>Magnoliopsida</taxon>
        <taxon>eudicotyledons</taxon>
        <taxon>Gunneridae</taxon>
        <taxon>Pentapetalae</taxon>
        <taxon>rosids</taxon>
        <taxon>fabids</taxon>
        <taxon>Fabales</taxon>
        <taxon>Fabaceae</taxon>
        <taxon>Papilionoideae</taxon>
        <taxon>50 kb inversion clade</taxon>
        <taxon>NPAAA clade</taxon>
        <taxon>Hologalegina</taxon>
        <taxon>IRL clade</taxon>
        <taxon>Trifolieae</taxon>
        <taxon>Trifolium</taxon>
    </lineage>
</organism>
<gene>
    <name evidence="1" type="ORF">MILVUS5_LOCUS15778</name>
</gene>
<evidence type="ECO:0000313" key="1">
    <source>
        <dbReference type="EMBL" id="CAJ2647209.1"/>
    </source>
</evidence>
<protein>
    <submittedName>
        <fullName evidence="1">Uncharacterized protein</fullName>
    </submittedName>
</protein>
<accession>A0ACB0JQ26</accession>
<keyword evidence="2" id="KW-1185">Reference proteome</keyword>
<comment type="caution">
    <text evidence="1">The sequence shown here is derived from an EMBL/GenBank/DDBJ whole genome shotgun (WGS) entry which is preliminary data.</text>
</comment>
<proteinExistence type="predicted"/>
<name>A0ACB0JQ26_TRIPR</name>